<proteinExistence type="predicted"/>
<reference evidence="1" key="1">
    <citation type="submission" date="2023-11" db="EMBL/GenBank/DDBJ databases">
        <title>MicrobeMod: A computational toolkit for identifying prokaryotic methylation and restriction-modification with nanopore sequencing.</title>
        <authorList>
            <person name="Crits-Christoph A."/>
            <person name="Kang S.C."/>
            <person name="Lee H."/>
            <person name="Ostrov N."/>
        </authorList>
    </citation>
    <scope>NUCLEOTIDE SEQUENCE</scope>
    <source>
        <strain evidence="1">ATCC BAA-953</strain>
    </source>
</reference>
<dbReference type="EMBL" id="JAWXXT010000001">
    <property type="protein sequence ID" value="MDX5976692.1"/>
    <property type="molecule type" value="Genomic_DNA"/>
</dbReference>
<sequence length="104" mass="11972">MEKDLVKRAHSAFNQGDYQHAIALYQQAAYQYGQHLFDVNINICEQRLQKSGHAVMGTPRVAPRSVPKSVDAIPVAQQLAETQELLEHYYRRCQELEYRLQDVG</sequence>
<accession>A0AAJ2VMN5</accession>
<dbReference type="SUPFAM" id="SSF48452">
    <property type="entry name" value="TPR-like"/>
    <property type="match status" value="1"/>
</dbReference>
<dbReference type="RefSeq" id="WP_198349262.1">
    <property type="nucleotide sequence ID" value="NZ_JABASV010000004.1"/>
</dbReference>
<dbReference type="GeneID" id="303164604"/>
<evidence type="ECO:0000313" key="2">
    <source>
        <dbReference type="Proteomes" id="UP001276761"/>
    </source>
</evidence>
<dbReference type="InterPro" id="IPR011990">
    <property type="entry name" value="TPR-like_helical_dom_sf"/>
</dbReference>
<comment type="caution">
    <text evidence="1">The sequence shown here is derived from an EMBL/GenBank/DDBJ whole genome shotgun (WGS) entry which is preliminary data.</text>
</comment>
<evidence type="ECO:0000313" key="1">
    <source>
        <dbReference type="EMBL" id="MDX5976692.1"/>
    </source>
</evidence>
<name>A0AAJ2VMN5_9GAMM</name>
<dbReference type="Proteomes" id="UP001276761">
    <property type="component" value="Unassembled WGS sequence"/>
</dbReference>
<organism evidence="1 2">
    <name type="scientific">Vreelandella alkaliphila</name>
    <dbReference type="NCBI Taxonomy" id="272774"/>
    <lineage>
        <taxon>Bacteria</taxon>
        <taxon>Pseudomonadati</taxon>
        <taxon>Pseudomonadota</taxon>
        <taxon>Gammaproteobacteria</taxon>
        <taxon>Oceanospirillales</taxon>
        <taxon>Halomonadaceae</taxon>
        <taxon>Vreelandella</taxon>
    </lineage>
</organism>
<gene>
    <name evidence="1" type="ORF">SIL78_03845</name>
</gene>
<protein>
    <submittedName>
        <fullName evidence="1">Uncharacterized protein</fullName>
    </submittedName>
</protein>
<dbReference type="AlphaFoldDB" id="A0AAJ2VMN5"/>